<reference evidence="4 5" key="1">
    <citation type="journal article" date="2020" name="Arch. Microbiol.">
        <title>The genome sequence of the giant phototrophic gammaproteobacterium Thiospirillum jenense gives insight into its physiological properties and phylogenetic relationships.</title>
        <authorList>
            <person name="Imhoff J.F."/>
            <person name="Meyer T.E."/>
            <person name="Kyndt J.A."/>
        </authorList>
    </citation>
    <scope>NUCLEOTIDE SEQUENCE [LARGE SCALE GENOMIC DNA]</scope>
    <source>
        <strain evidence="4 5">DSM 216</strain>
    </source>
</reference>
<keyword evidence="2" id="KW-0597">Phosphoprotein</keyword>
<dbReference type="Pfam" id="PF07228">
    <property type="entry name" value="SpoIIE"/>
    <property type="match status" value="1"/>
</dbReference>
<dbReference type="Pfam" id="PF00072">
    <property type="entry name" value="Response_reg"/>
    <property type="match status" value="1"/>
</dbReference>
<dbReference type="Pfam" id="PF13581">
    <property type="entry name" value="HATPase_c_2"/>
    <property type="match status" value="1"/>
</dbReference>
<dbReference type="GO" id="GO:0016791">
    <property type="term" value="F:phosphatase activity"/>
    <property type="evidence" value="ECO:0007669"/>
    <property type="project" value="TreeGrafter"/>
</dbReference>
<dbReference type="InterPro" id="IPR052016">
    <property type="entry name" value="Bact_Sigma-Reg"/>
</dbReference>
<dbReference type="SMART" id="SM00331">
    <property type="entry name" value="PP2C_SIG"/>
    <property type="match status" value="1"/>
</dbReference>
<dbReference type="SUPFAM" id="SSF52172">
    <property type="entry name" value="CheY-like"/>
    <property type="match status" value="1"/>
</dbReference>
<dbReference type="PANTHER" id="PTHR43156:SF2">
    <property type="entry name" value="STAGE II SPORULATION PROTEIN E"/>
    <property type="match status" value="1"/>
</dbReference>
<keyword evidence="1" id="KW-0378">Hydrolase</keyword>
<dbReference type="InterPro" id="IPR003594">
    <property type="entry name" value="HATPase_dom"/>
</dbReference>
<dbReference type="InterPro" id="IPR036457">
    <property type="entry name" value="PPM-type-like_dom_sf"/>
</dbReference>
<dbReference type="CDD" id="cd16936">
    <property type="entry name" value="HATPase_RsbW-like"/>
    <property type="match status" value="1"/>
</dbReference>
<dbReference type="Proteomes" id="UP000548632">
    <property type="component" value="Unassembled WGS sequence"/>
</dbReference>
<evidence type="ECO:0000313" key="4">
    <source>
        <dbReference type="EMBL" id="MBB1127026.1"/>
    </source>
</evidence>
<gene>
    <name evidence="4" type="ORF">HUK38_12440</name>
</gene>
<protein>
    <submittedName>
        <fullName evidence="4">SpoIIE family protein phosphatase</fullName>
    </submittedName>
</protein>
<keyword evidence="5" id="KW-1185">Reference proteome</keyword>
<dbReference type="InterPro" id="IPR001932">
    <property type="entry name" value="PPM-type_phosphatase-like_dom"/>
</dbReference>
<dbReference type="Gene3D" id="3.60.40.10">
    <property type="entry name" value="PPM-type phosphatase domain"/>
    <property type="match status" value="1"/>
</dbReference>
<dbReference type="InterPro" id="IPR001789">
    <property type="entry name" value="Sig_transdc_resp-reg_receiver"/>
</dbReference>
<dbReference type="Gene3D" id="3.40.50.2300">
    <property type="match status" value="1"/>
</dbReference>
<feature type="modified residue" description="4-aspartylphosphate" evidence="2">
    <location>
        <position position="63"/>
    </location>
</feature>
<dbReference type="GO" id="GO:0000160">
    <property type="term" value="P:phosphorelay signal transduction system"/>
    <property type="evidence" value="ECO:0007669"/>
    <property type="project" value="InterPro"/>
</dbReference>
<evidence type="ECO:0000313" key="5">
    <source>
        <dbReference type="Proteomes" id="UP000548632"/>
    </source>
</evidence>
<name>A0A839HJ52_9GAMM</name>
<dbReference type="RefSeq" id="WP_182584653.1">
    <property type="nucleotide sequence ID" value="NZ_JABVCQ010000033.1"/>
</dbReference>
<accession>A0A839HJ52</accession>
<dbReference type="InterPro" id="IPR011006">
    <property type="entry name" value="CheY-like_superfamily"/>
</dbReference>
<dbReference type="AlphaFoldDB" id="A0A839HJ52"/>
<dbReference type="SMART" id="SM00448">
    <property type="entry name" value="REC"/>
    <property type="match status" value="1"/>
</dbReference>
<dbReference type="PROSITE" id="PS50110">
    <property type="entry name" value="RESPONSE_REGULATORY"/>
    <property type="match status" value="1"/>
</dbReference>
<dbReference type="PANTHER" id="PTHR43156">
    <property type="entry name" value="STAGE II SPORULATION PROTEIN E-RELATED"/>
    <property type="match status" value="1"/>
</dbReference>
<sequence length="581" mass="64680">MPIVTHVPPGMRGTALIVDDEPANCRLLTQMLRREGFATHEAYDGYKALELFAQHSADIVFMDVMMPRMDGFETTRQLKQMAGVNFVPVIFLTALRDEKSLIECTEAGGDDFLTKPFSLGILKARIKAMERVRDLQRTIHAKNVALSALLEQDREEQELAERVFTRAVNANNVRLDNLNVVLRPAALFSGDVILTQHAPDGGLRILVGDFTGHGLAAAIGALPVADVFHTMTRKGVDERKLLAEINRKLYQMLPADRFMAACLISISGHDHQLRWWNGGMPSGWLRTQTELLELESYALPLGILPELGELGVPRCLTINTADRLLLMSDGLVEANNSDEQMFGDQQFKKLLVEWQPGEAMMPRLITTLDAHIANAEQRDDIAIVELPLNPSLFAATHPLCCPLSTASWCWLLELHDERLVDMPTLGQVLQPLGLLNGIEPHLGPLQTIVSELYTNALEHGILGLDSRMKATQEGFEEYYLERARRLVDHCHGQITLRLCYEPHDPGGCIHIMVRDSGPGFDSQHLPTGSIDDAVRFWGRGIPLVRDLCQSVTYSHNGAQVEAVYVWHTDEQLPYSTSPTAG</sequence>
<dbReference type="SUPFAM" id="SSF55874">
    <property type="entry name" value="ATPase domain of HSP90 chaperone/DNA topoisomerase II/histidine kinase"/>
    <property type="match status" value="1"/>
</dbReference>
<comment type="caution">
    <text evidence="4">The sequence shown here is derived from an EMBL/GenBank/DDBJ whole genome shotgun (WGS) entry which is preliminary data.</text>
</comment>
<dbReference type="InterPro" id="IPR036890">
    <property type="entry name" value="HATPase_C_sf"/>
</dbReference>
<evidence type="ECO:0000256" key="2">
    <source>
        <dbReference type="PROSITE-ProRule" id="PRU00169"/>
    </source>
</evidence>
<evidence type="ECO:0000259" key="3">
    <source>
        <dbReference type="PROSITE" id="PS50110"/>
    </source>
</evidence>
<feature type="domain" description="Response regulatory" evidence="3">
    <location>
        <begin position="14"/>
        <end position="130"/>
    </location>
</feature>
<dbReference type="Gene3D" id="3.30.565.10">
    <property type="entry name" value="Histidine kinase-like ATPase, C-terminal domain"/>
    <property type="match status" value="1"/>
</dbReference>
<proteinExistence type="predicted"/>
<organism evidence="4 5">
    <name type="scientific">Thiospirillum jenense</name>
    <dbReference type="NCBI Taxonomy" id="1653858"/>
    <lineage>
        <taxon>Bacteria</taxon>
        <taxon>Pseudomonadati</taxon>
        <taxon>Pseudomonadota</taxon>
        <taxon>Gammaproteobacteria</taxon>
        <taxon>Chromatiales</taxon>
        <taxon>Chromatiaceae</taxon>
        <taxon>Thiospirillum</taxon>
    </lineage>
</organism>
<dbReference type="EMBL" id="JABVCQ010000033">
    <property type="protein sequence ID" value="MBB1127026.1"/>
    <property type="molecule type" value="Genomic_DNA"/>
</dbReference>
<evidence type="ECO:0000256" key="1">
    <source>
        <dbReference type="ARBA" id="ARBA00022801"/>
    </source>
</evidence>